<dbReference type="Proteomes" id="UP000008281">
    <property type="component" value="Unassembled WGS sequence"/>
</dbReference>
<dbReference type="GO" id="GO:0043565">
    <property type="term" value="F:sequence-specific DNA binding"/>
    <property type="evidence" value="ECO:0007669"/>
    <property type="project" value="InterPro"/>
</dbReference>
<feature type="domain" description="NR LBD" evidence="12">
    <location>
        <begin position="137"/>
        <end position="413"/>
    </location>
</feature>
<evidence type="ECO:0000256" key="8">
    <source>
        <dbReference type="ARBA" id="ARBA00023170"/>
    </source>
</evidence>
<evidence type="ECO:0000256" key="1">
    <source>
        <dbReference type="ARBA" id="ARBA00005993"/>
    </source>
</evidence>
<keyword evidence="5 10" id="KW-0805">Transcription regulation</keyword>
<gene>
    <name evidence="13" type="ORF">CRE_19032</name>
</gene>
<reference evidence="13" key="1">
    <citation type="submission" date="2007-07" db="EMBL/GenBank/DDBJ databases">
        <title>PCAP assembly of the Caenorhabditis remanei genome.</title>
        <authorList>
            <consortium name="The Caenorhabditis remanei Sequencing Consortium"/>
            <person name="Wilson R.K."/>
        </authorList>
    </citation>
    <scope>NUCLEOTIDE SEQUENCE [LARGE SCALE GENOMIC DNA]</scope>
    <source>
        <strain evidence="13">PB4641</strain>
    </source>
</reference>
<dbReference type="PANTHER" id="PTHR45680">
    <property type="entry name" value="NUCLEAR HORMONE RECEPTOR FAMILY"/>
    <property type="match status" value="1"/>
</dbReference>
<evidence type="ECO:0000259" key="11">
    <source>
        <dbReference type="PROSITE" id="PS51030"/>
    </source>
</evidence>
<dbReference type="PRINTS" id="PR00047">
    <property type="entry name" value="STROIDFINGER"/>
</dbReference>
<evidence type="ECO:0000256" key="2">
    <source>
        <dbReference type="ARBA" id="ARBA00022723"/>
    </source>
</evidence>
<dbReference type="InterPro" id="IPR000536">
    <property type="entry name" value="Nucl_hrmn_rcpt_lig-bd"/>
</dbReference>
<keyword evidence="3 10" id="KW-0863">Zinc-finger</keyword>
<dbReference type="SUPFAM" id="SSF57716">
    <property type="entry name" value="Glucocorticoid receptor-like (DNA-binding domain)"/>
    <property type="match status" value="1"/>
</dbReference>
<dbReference type="PROSITE" id="PS00031">
    <property type="entry name" value="NUCLEAR_REC_DBD_1"/>
    <property type="match status" value="1"/>
</dbReference>
<comment type="similarity">
    <text evidence="1 10">Belongs to the nuclear hormone receptor family.</text>
</comment>
<dbReference type="AlphaFoldDB" id="E3LLA0"/>
<dbReference type="HOGENOM" id="CLU_007368_7_1_1"/>
<keyword evidence="2 10" id="KW-0479">Metal-binding</keyword>
<dbReference type="GO" id="GO:0005634">
    <property type="term" value="C:nucleus"/>
    <property type="evidence" value="ECO:0007669"/>
    <property type="project" value="UniProtKB-SubCell"/>
</dbReference>
<keyword evidence="8 10" id="KW-0675">Receptor</keyword>
<dbReference type="Pfam" id="PF00104">
    <property type="entry name" value="Hormone_recep"/>
    <property type="match status" value="1"/>
</dbReference>
<evidence type="ECO:0000256" key="4">
    <source>
        <dbReference type="ARBA" id="ARBA00022833"/>
    </source>
</evidence>
<protein>
    <submittedName>
        <fullName evidence="13">Uncharacterized protein</fullName>
    </submittedName>
</protein>
<dbReference type="GO" id="GO:0003700">
    <property type="term" value="F:DNA-binding transcription factor activity"/>
    <property type="evidence" value="ECO:0007669"/>
    <property type="project" value="InterPro"/>
</dbReference>
<dbReference type="GO" id="GO:0008270">
    <property type="term" value="F:zinc ion binding"/>
    <property type="evidence" value="ECO:0007669"/>
    <property type="project" value="UniProtKB-KW"/>
</dbReference>
<feature type="domain" description="Nuclear receptor" evidence="11">
    <location>
        <begin position="8"/>
        <end position="80"/>
    </location>
</feature>
<dbReference type="InterPro" id="IPR013088">
    <property type="entry name" value="Znf_NHR/GATA"/>
</dbReference>
<dbReference type="SUPFAM" id="SSF48508">
    <property type="entry name" value="Nuclear receptor ligand-binding domain"/>
    <property type="match status" value="1"/>
</dbReference>
<dbReference type="InterPro" id="IPR035500">
    <property type="entry name" value="NHR-like_dom_sf"/>
</dbReference>
<dbReference type="PROSITE" id="PS51030">
    <property type="entry name" value="NUCLEAR_REC_DBD_2"/>
    <property type="match status" value="1"/>
</dbReference>
<evidence type="ECO:0000256" key="6">
    <source>
        <dbReference type="ARBA" id="ARBA00023125"/>
    </source>
</evidence>
<dbReference type="SMART" id="SM00399">
    <property type="entry name" value="ZnF_C4"/>
    <property type="match status" value="1"/>
</dbReference>
<accession>E3LLA0</accession>
<dbReference type="STRING" id="31234.E3LLA0"/>
<evidence type="ECO:0000313" key="13">
    <source>
        <dbReference type="EMBL" id="EFP00299.1"/>
    </source>
</evidence>
<dbReference type="PROSITE" id="PS51843">
    <property type="entry name" value="NR_LBD"/>
    <property type="match status" value="1"/>
</dbReference>
<keyword evidence="9 10" id="KW-0539">Nucleus</keyword>
<evidence type="ECO:0000259" key="12">
    <source>
        <dbReference type="PROSITE" id="PS51843"/>
    </source>
</evidence>
<dbReference type="Gene3D" id="3.30.50.10">
    <property type="entry name" value="Erythroid Transcription Factor GATA-1, subunit A"/>
    <property type="match status" value="1"/>
</dbReference>
<keyword evidence="6 10" id="KW-0238">DNA-binding</keyword>
<organism evidence="14">
    <name type="scientific">Caenorhabditis remanei</name>
    <name type="common">Caenorhabditis vulgaris</name>
    <dbReference type="NCBI Taxonomy" id="31234"/>
    <lineage>
        <taxon>Eukaryota</taxon>
        <taxon>Metazoa</taxon>
        <taxon>Ecdysozoa</taxon>
        <taxon>Nematoda</taxon>
        <taxon>Chromadorea</taxon>
        <taxon>Rhabditida</taxon>
        <taxon>Rhabditina</taxon>
        <taxon>Rhabditomorpha</taxon>
        <taxon>Rhabditoidea</taxon>
        <taxon>Rhabditidae</taxon>
        <taxon>Peloderinae</taxon>
        <taxon>Caenorhabditis</taxon>
    </lineage>
</organism>
<keyword evidence="7 10" id="KW-0804">Transcription</keyword>
<evidence type="ECO:0000313" key="14">
    <source>
        <dbReference type="Proteomes" id="UP000008281"/>
    </source>
</evidence>
<dbReference type="FunCoup" id="E3LLA0">
    <property type="interactions" value="1186"/>
</dbReference>
<name>E3LLA0_CAERE</name>
<evidence type="ECO:0000256" key="9">
    <source>
        <dbReference type="ARBA" id="ARBA00023242"/>
    </source>
</evidence>
<dbReference type="InParanoid" id="E3LLA0"/>
<dbReference type="InterPro" id="IPR001628">
    <property type="entry name" value="Znf_hrmn_rcpt"/>
</dbReference>
<evidence type="ECO:0000256" key="3">
    <source>
        <dbReference type="ARBA" id="ARBA00022771"/>
    </source>
</evidence>
<dbReference type="PANTHER" id="PTHR45680:SF21">
    <property type="entry name" value="NUCLEAR HORMONE RECEPTOR FAMILY"/>
    <property type="match status" value="1"/>
</dbReference>
<dbReference type="OMA" id="WTERVIG"/>
<keyword evidence="14" id="KW-1185">Reference proteome</keyword>
<comment type="subcellular location">
    <subcellularLocation>
        <location evidence="10">Nucleus</location>
    </subcellularLocation>
</comment>
<evidence type="ECO:0000256" key="5">
    <source>
        <dbReference type="ARBA" id="ARBA00023015"/>
    </source>
</evidence>
<evidence type="ECO:0000256" key="7">
    <source>
        <dbReference type="ARBA" id="ARBA00023163"/>
    </source>
</evidence>
<dbReference type="OrthoDB" id="5816380at2759"/>
<dbReference type="InterPro" id="IPR051152">
    <property type="entry name" value="C.elegans_Orphan_NR"/>
</dbReference>
<dbReference type="EMBL" id="DS268410">
    <property type="protein sequence ID" value="EFP00299.1"/>
    <property type="molecule type" value="Genomic_DNA"/>
</dbReference>
<keyword evidence="4 10" id="KW-0862">Zinc</keyword>
<sequence length="416" mass="48550">MTNSDFEGPPCEICGQAGQGNHFGVISCRACAAFFRRAADSKWSKMQCLSKHCDGKIYHCKPCRLKKCRLVGMDTSKFQHDRDALQIAVSRKRKLPQTVEIICGKPHFVLFCPFGPSESIKNKKENTFVDLSFLVSQAMDIMKEGAESPLIAKNGLHKLNYGYNCMKRTEEMKRITIVTRKEVTSFWEYHFLTTAKWLTYFDKFQDLDQNLKVRVYLSDGKNLNFQMEILFAVWHVWGRLDKLMATALYRERNKDAKWTERVIGNGMLTDTINVSTDSMWMSSYPTDQLRYFLDGIRGVDLFHLIEELQNLDLTETELTFMLAHLSFQYVSTRFGGKISEVMEGFLEELSNDLHNYYTQERMMIRYSGRLMRLLRINKEILENIRVYRGRAEVAKVFDVFNLQFSHPEMFIDTGFH</sequence>
<proteinExistence type="inferred from homology"/>
<dbReference type="SMART" id="SM00430">
    <property type="entry name" value="HOLI"/>
    <property type="match status" value="1"/>
</dbReference>
<dbReference type="Pfam" id="PF00105">
    <property type="entry name" value="zf-C4"/>
    <property type="match status" value="1"/>
</dbReference>
<dbReference type="Gene3D" id="1.10.565.10">
    <property type="entry name" value="Retinoid X Receptor"/>
    <property type="match status" value="1"/>
</dbReference>
<evidence type="ECO:0000256" key="10">
    <source>
        <dbReference type="RuleBase" id="RU004334"/>
    </source>
</evidence>
<dbReference type="eggNOG" id="KOG3575">
    <property type="taxonomic scope" value="Eukaryota"/>
</dbReference>